<comment type="caution">
    <text evidence="2">The sequence shown here is derived from an EMBL/GenBank/DDBJ whole genome shotgun (WGS) entry which is preliminary data.</text>
</comment>
<feature type="transmembrane region" description="Helical" evidence="1">
    <location>
        <begin position="12"/>
        <end position="34"/>
    </location>
</feature>
<evidence type="ECO:0000313" key="3">
    <source>
        <dbReference type="Proteomes" id="UP000562124"/>
    </source>
</evidence>
<dbReference type="AlphaFoldDB" id="A0A7Y0LZD9"/>
<name>A0A7Y0LZD9_CELFI</name>
<accession>A0A7Y0LZD9</accession>
<gene>
    <name evidence="2" type="ORF">HIR71_08300</name>
</gene>
<dbReference type="RefSeq" id="WP_169324597.1">
    <property type="nucleotide sequence ID" value="NZ_JABCJJ010000010.1"/>
</dbReference>
<reference evidence="2 3" key="1">
    <citation type="submission" date="2020-04" db="EMBL/GenBank/DDBJ databases">
        <title>Sequencing and Assembly of C. fimi.</title>
        <authorList>
            <person name="Ramsey A.R."/>
        </authorList>
    </citation>
    <scope>NUCLEOTIDE SEQUENCE [LARGE SCALE GENOMIC DNA]</scope>
    <source>
        <strain evidence="2 3">SB</strain>
    </source>
</reference>
<keyword evidence="1" id="KW-0472">Membrane</keyword>
<evidence type="ECO:0000313" key="2">
    <source>
        <dbReference type="EMBL" id="NMR20218.1"/>
    </source>
</evidence>
<keyword evidence="3" id="KW-1185">Reference proteome</keyword>
<evidence type="ECO:0000256" key="1">
    <source>
        <dbReference type="SAM" id="Phobius"/>
    </source>
</evidence>
<keyword evidence="1" id="KW-1133">Transmembrane helix</keyword>
<organism evidence="2 3">
    <name type="scientific">Cellulomonas fimi</name>
    <dbReference type="NCBI Taxonomy" id="1708"/>
    <lineage>
        <taxon>Bacteria</taxon>
        <taxon>Bacillati</taxon>
        <taxon>Actinomycetota</taxon>
        <taxon>Actinomycetes</taxon>
        <taxon>Micrococcales</taxon>
        <taxon>Cellulomonadaceae</taxon>
        <taxon>Cellulomonas</taxon>
    </lineage>
</organism>
<dbReference type="EMBL" id="JABCJJ010000010">
    <property type="protein sequence ID" value="NMR20218.1"/>
    <property type="molecule type" value="Genomic_DNA"/>
</dbReference>
<keyword evidence="1" id="KW-0812">Transmembrane</keyword>
<sequence>MFMPAGYDVMWTLVVVAASVIPLVIGALILYWVVRRAVRDGIRDATPPTPPSSAHQTPG</sequence>
<proteinExistence type="predicted"/>
<protein>
    <submittedName>
        <fullName evidence="2">Uncharacterized protein</fullName>
    </submittedName>
</protein>
<dbReference type="Proteomes" id="UP000562124">
    <property type="component" value="Unassembled WGS sequence"/>
</dbReference>